<evidence type="ECO:0000259" key="1">
    <source>
        <dbReference type="PROSITE" id="PS50987"/>
    </source>
</evidence>
<proteinExistence type="predicted"/>
<dbReference type="GO" id="GO:0003700">
    <property type="term" value="F:DNA-binding transcription factor activity"/>
    <property type="evidence" value="ECO:0007669"/>
    <property type="project" value="InterPro"/>
</dbReference>
<reference evidence="2 3" key="1">
    <citation type="journal article" date="2012" name="Environ. Microbiol.">
        <title>The genome of the ammonia-oxidizing Candidatus Nitrososphaera gargensis: insights into metabolic versatility and environmental adaptations.</title>
        <authorList>
            <person name="Spang A."/>
            <person name="Poehlein A."/>
            <person name="Offre P."/>
            <person name="Zumbragel S."/>
            <person name="Haider S."/>
            <person name="Rychlik N."/>
            <person name="Nowka B."/>
            <person name="Schmeisser C."/>
            <person name="Lebedeva E.V."/>
            <person name="Rattei T."/>
            <person name="Bohm C."/>
            <person name="Schmid M."/>
            <person name="Galushko A."/>
            <person name="Hatzenpichler R."/>
            <person name="Weinmaier T."/>
            <person name="Daniel R."/>
            <person name="Schleper C."/>
            <person name="Spieck E."/>
            <person name="Streit W."/>
            <person name="Wagner M."/>
        </authorList>
    </citation>
    <scope>NUCLEOTIDE SEQUENCE [LARGE SCALE GENOMIC DNA]</scope>
    <source>
        <strain evidence="3">Ga9.2</strain>
    </source>
</reference>
<sequence>MSDQQPNEGVGSLFFELAGDLRLSMLTKLSQKNYRLSQLASELDATMQEAHRNMTRLVDSGLVAKDKEGELVLTAYGRTVVTMISGYDFLYRNRDFFLDHSLGDLPPKFIQRMGALQNCEIVHGVMAILQRWKNLYSESEKYIREIMAQVPLDLIETVSSRVEAGVKFHYIFASNSVVPKGRTQLLQKVGWRNFISKGLVERRMLPEVKVMMIFNEKQGCVLFPNMKGEPDLNVMFYGEDKEFLEWCADLFNYQWEKAGPFDESKLKHEV</sequence>
<accession>K0ILW7</accession>
<dbReference type="SUPFAM" id="SSF46785">
    <property type="entry name" value="Winged helix' DNA-binding domain"/>
    <property type="match status" value="1"/>
</dbReference>
<dbReference type="OrthoDB" id="11410at2157"/>
<dbReference type="BioCyc" id="CNIT1237085:G1324-2822-MONOMER"/>
<protein>
    <submittedName>
        <fullName evidence="2">Putative transcriptional regulator, ArsR family</fullName>
    </submittedName>
</protein>
<dbReference type="EMBL" id="CP002408">
    <property type="protein sequence ID" value="AFU59742.1"/>
    <property type="molecule type" value="Genomic_DNA"/>
</dbReference>
<dbReference type="GeneID" id="13794841"/>
<keyword evidence="3" id="KW-1185">Reference proteome</keyword>
<dbReference type="Proteomes" id="UP000008037">
    <property type="component" value="Chromosome"/>
</dbReference>
<dbReference type="InterPro" id="IPR011991">
    <property type="entry name" value="ArsR-like_HTH"/>
</dbReference>
<dbReference type="KEGG" id="nga:Ngar_c28220"/>
<dbReference type="InterPro" id="IPR036388">
    <property type="entry name" value="WH-like_DNA-bd_sf"/>
</dbReference>
<dbReference type="RefSeq" id="WP_015020276.1">
    <property type="nucleotide sequence ID" value="NC_018719.1"/>
</dbReference>
<dbReference type="InParanoid" id="K0ILW7"/>
<dbReference type="InterPro" id="IPR036390">
    <property type="entry name" value="WH_DNA-bd_sf"/>
</dbReference>
<dbReference type="HOGENOM" id="CLU_062767_3_0_2"/>
<evidence type="ECO:0000313" key="2">
    <source>
        <dbReference type="EMBL" id="AFU59742.1"/>
    </source>
</evidence>
<gene>
    <name evidence="2" type="ordered locus">Ngar_c28220</name>
</gene>
<dbReference type="Gene3D" id="1.10.10.10">
    <property type="entry name" value="Winged helix-like DNA-binding domain superfamily/Winged helix DNA-binding domain"/>
    <property type="match status" value="1"/>
</dbReference>
<dbReference type="PROSITE" id="PS50987">
    <property type="entry name" value="HTH_ARSR_2"/>
    <property type="match status" value="1"/>
</dbReference>
<dbReference type="InterPro" id="IPR001845">
    <property type="entry name" value="HTH_ArsR_DNA-bd_dom"/>
</dbReference>
<feature type="domain" description="HTH arsR-type" evidence="1">
    <location>
        <begin position="2"/>
        <end position="96"/>
    </location>
</feature>
<dbReference type="STRING" id="1237085.Ngar_c28220"/>
<dbReference type="CDD" id="cd00090">
    <property type="entry name" value="HTH_ARSR"/>
    <property type="match status" value="1"/>
</dbReference>
<evidence type="ECO:0000313" key="3">
    <source>
        <dbReference type="Proteomes" id="UP000008037"/>
    </source>
</evidence>
<organism evidence="2 3">
    <name type="scientific">Nitrososphaera gargensis (strain Ga9.2)</name>
    <dbReference type="NCBI Taxonomy" id="1237085"/>
    <lineage>
        <taxon>Archaea</taxon>
        <taxon>Nitrososphaerota</taxon>
        <taxon>Nitrososphaeria</taxon>
        <taxon>Nitrososphaerales</taxon>
        <taxon>Nitrososphaeraceae</taxon>
        <taxon>Nitrososphaera</taxon>
    </lineage>
</organism>
<name>K0ILW7_NITGG</name>
<dbReference type="AlphaFoldDB" id="K0ILW7"/>